<dbReference type="SUPFAM" id="SSF48264">
    <property type="entry name" value="Cytochrome P450"/>
    <property type="match status" value="1"/>
</dbReference>
<evidence type="ECO:0000313" key="2">
    <source>
        <dbReference type="EMBL" id="QBX57028.1"/>
    </source>
</evidence>
<accession>A0A4P7II67</accession>
<dbReference type="AlphaFoldDB" id="A0A4P7II67"/>
<gene>
    <name evidence="2" type="ORF">EXE58_17370</name>
</gene>
<keyword evidence="1" id="KW-0560">Oxidoreductase</keyword>
<name>A0A4P7II67_9ACTN</name>
<dbReference type="GO" id="GO:0005506">
    <property type="term" value="F:iron ion binding"/>
    <property type="evidence" value="ECO:0007669"/>
    <property type="project" value="InterPro"/>
</dbReference>
<dbReference type="EMBL" id="CP038436">
    <property type="protein sequence ID" value="QBX57028.1"/>
    <property type="molecule type" value="Genomic_DNA"/>
</dbReference>
<protein>
    <submittedName>
        <fullName evidence="2">Cytochrome P450</fullName>
    </submittedName>
</protein>
<keyword evidence="1" id="KW-0408">Iron</keyword>
<dbReference type="PROSITE" id="PS00086">
    <property type="entry name" value="CYTOCHROME_P450"/>
    <property type="match status" value="1"/>
</dbReference>
<keyword evidence="3" id="KW-1185">Reference proteome</keyword>
<dbReference type="InterPro" id="IPR001128">
    <property type="entry name" value="Cyt_P450"/>
</dbReference>
<dbReference type="GO" id="GO:0016705">
    <property type="term" value="F:oxidoreductase activity, acting on paired donors, with incorporation or reduction of molecular oxygen"/>
    <property type="evidence" value="ECO:0007669"/>
    <property type="project" value="InterPro"/>
</dbReference>
<dbReference type="GO" id="GO:0020037">
    <property type="term" value="F:heme binding"/>
    <property type="evidence" value="ECO:0007669"/>
    <property type="project" value="InterPro"/>
</dbReference>
<keyword evidence="1" id="KW-0349">Heme</keyword>
<sequence length="73" mass="8219">MDKSHRNAWIPFGGGVHKCIGLHFGTLEVHEMLLRHRWTVPDNYRVRWDNTSLPVPADGLPVLLRPPTGAGQP</sequence>
<keyword evidence="1" id="KW-0479">Metal-binding</keyword>
<dbReference type="InterPro" id="IPR036396">
    <property type="entry name" value="Cyt_P450_sf"/>
</dbReference>
<evidence type="ECO:0000256" key="1">
    <source>
        <dbReference type="RuleBase" id="RU000461"/>
    </source>
</evidence>
<keyword evidence="1" id="KW-0503">Monooxygenase</keyword>
<comment type="similarity">
    <text evidence="1">Belongs to the cytochrome P450 family.</text>
</comment>
<dbReference type="Pfam" id="PF00067">
    <property type="entry name" value="p450"/>
    <property type="match status" value="1"/>
</dbReference>
<dbReference type="Gene3D" id="1.10.630.10">
    <property type="entry name" value="Cytochrome P450"/>
    <property type="match status" value="1"/>
</dbReference>
<proteinExistence type="inferred from homology"/>
<dbReference type="KEGG" id="nsn:EXE58_17370"/>
<organism evidence="2 3">
    <name type="scientific">Nocardioides seonyuensis</name>
    <dbReference type="NCBI Taxonomy" id="2518371"/>
    <lineage>
        <taxon>Bacteria</taxon>
        <taxon>Bacillati</taxon>
        <taxon>Actinomycetota</taxon>
        <taxon>Actinomycetes</taxon>
        <taxon>Propionibacteriales</taxon>
        <taxon>Nocardioidaceae</taxon>
        <taxon>Nocardioides</taxon>
    </lineage>
</organism>
<dbReference type="Proteomes" id="UP000294853">
    <property type="component" value="Chromosome"/>
</dbReference>
<dbReference type="GO" id="GO:0004497">
    <property type="term" value="F:monooxygenase activity"/>
    <property type="evidence" value="ECO:0007669"/>
    <property type="project" value="UniProtKB-KW"/>
</dbReference>
<reference evidence="2 3" key="1">
    <citation type="submission" date="2019-03" db="EMBL/GenBank/DDBJ databases">
        <title>Three New Species of Nocardioides, Nocardioides euryhalodurans sp. nov., Nocardioides seonyuensis sp. nov. and Nocardioides eburneoflavus sp. nov. Iolated from Soil.</title>
        <authorList>
            <person name="Roh S.G."/>
            <person name="Lee C."/>
            <person name="Kim M.-K."/>
            <person name="Kim S.B."/>
        </authorList>
    </citation>
    <scope>NUCLEOTIDE SEQUENCE [LARGE SCALE GENOMIC DNA]</scope>
    <source>
        <strain evidence="2 3">MMS17-SY207-3</strain>
    </source>
</reference>
<evidence type="ECO:0000313" key="3">
    <source>
        <dbReference type="Proteomes" id="UP000294853"/>
    </source>
</evidence>
<dbReference type="InterPro" id="IPR017972">
    <property type="entry name" value="Cyt_P450_CS"/>
</dbReference>
<dbReference type="RefSeq" id="WP_135269013.1">
    <property type="nucleotide sequence ID" value="NZ_CP038436.1"/>
</dbReference>
<dbReference type="OrthoDB" id="7376058at2"/>